<dbReference type="InterPro" id="IPR014043">
    <property type="entry name" value="Acyl_transferase_dom"/>
</dbReference>
<dbReference type="SUPFAM" id="SSF55048">
    <property type="entry name" value="Probable ACP-binding domain of malonyl-CoA ACP transacylase"/>
    <property type="match status" value="1"/>
</dbReference>
<proteinExistence type="predicted"/>
<protein>
    <submittedName>
        <fullName evidence="2">ACP S-malonyltransferase</fullName>
    </submittedName>
</protein>
<dbReference type="AlphaFoldDB" id="A0A0L8A9R2"/>
<dbReference type="InterPro" id="IPR016036">
    <property type="entry name" value="Malonyl_transacylase_ACP-bd"/>
</dbReference>
<dbReference type="OrthoDB" id="9808564at2"/>
<dbReference type="InterPro" id="IPR017554">
    <property type="entry name" value="Malonate_deCOase_MdcHsu"/>
</dbReference>
<dbReference type="PANTHER" id="PTHR42681:SF6">
    <property type="entry name" value="BLL0263 PROTEIN"/>
    <property type="match status" value="1"/>
</dbReference>
<gene>
    <name evidence="2" type="ORF">W7K_10915</name>
</gene>
<comment type="caution">
    <text evidence="2">The sequence shown here is derived from an EMBL/GenBank/DDBJ whole genome shotgun (WGS) entry which is preliminary data.</text>
</comment>
<evidence type="ECO:0000313" key="2">
    <source>
        <dbReference type="EMBL" id="KOE98904.1"/>
    </source>
</evidence>
<dbReference type="GO" id="GO:0005829">
    <property type="term" value="C:cytosol"/>
    <property type="evidence" value="ECO:0007669"/>
    <property type="project" value="TreeGrafter"/>
</dbReference>
<dbReference type="Pfam" id="PF00698">
    <property type="entry name" value="Acyl_transf_1"/>
    <property type="match status" value="1"/>
</dbReference>
<evidence type="ECO:0000313" key="3">
    <source>
        <dbReference type="Proteomes" id="UP000036890"/>
    </source>
</evidence>
<dbReference type="GO" id="GO:0006633">
    <property type="term" value="P:fatty acid biosynthetic process"/>
    <property type="evidence" value="ECO:0007669"/>
    <property type="project" value="TreeGrafter"/>
</dbReference>
<dbReference type="PANTHER" id="PTHR42681">
    <property type="entry name" value="MALONYL-COA-ACYL CARRIER PROTEIN TRANSACYLASE, MITOCHONDRIAL"/>
    <property type="match status" value="1"/>
</dbReference>
<dbReference type="Gene3D" id="3.30.70.250">
    <property type="entry name" value="Malonyl-CoA ACP transacylase, ACP-binding"/>
    <property type="match status" value="1"/>
</dbReference>
<dbReference type="EMBL" id="AJLO02000024">
    <property type="protein sequence ID" value="KOE98904.1"/>
    <property type="molecule type" value="Genomic_DNA"/>
</dbReference>
<dbReference type="NCBIfam" id="TIGR03131">
    <property type="entry name" value="malonate_mdcH"/>
    <property type="match status" value="1"/>
</dbReference>
<dbReference type="InterPro" id="IPR001227">
    <property type="entry name" value="Ac_transferase_dom_sf"/>
</dbReference>
<dbReference type="GO" id="GO:0004314">
    <property type="term" value="F:[acyl-carrier-protein] S-malonyltransferase activity"/>
    <property type="evidence" value="ECO:0007669"/>
    <property type="project" value="TreeGrafter"/>
</dbReference>
<dbReference type="Proteomes" id="UP000036890">
    <property type="component" value="Unassembled WGS sequence"/>
</dbReference>
<organism evidence="2 3">
    <name type="scientific">Stenotrophomonas geniculata N1</name>
    <dbReference type="NCBI Taxonomy" id="1167641"/>
    <lineage>
        <taxon>Bacteria</taxon>
        <taxon>Pseudomonadati</taxon>
        <taxon>Pseudomonadota</taxon>
        <taxon>Gammaproteobacteria</taxon>
        <taxon>Lysobacterales</taxon>
        <taxon>Lysobacteraceae</taxon>
        <taxon>Stenotrophomonas</taxon>
    </lineage>
</organism>
<dbReference type="Gene3D" id="3.40.366.10">
    <property type="entry name" value="Malonyl-Coenzyme A Acyl Carrier Protein, domain 2"/>
    <property type="match status" value="1"/>
</dbReference>
<sequence>MSLALLCPGQGAQHAAMFERVRDLPAAHNVLEAASAVLGRDVFAAAADESRFGNALAQPLLCAASLAHWQGLREAVPAPVLVAGYSIGELAAHVVAGSVDASTGLSLAAQRARLMDAASPADAGMQAVLGLERHTLQPLCDAHGAHVAIANGRDHFIVGGTQAALQALADDARAQGAEIRPLPVHVPAHTPLLRSAVAPFAAALDASALQGPRLPLLAGIDARPVRDRATAVHTLSLQLAQTIEWSQVMRQAYERGARVFLQLGPGNALARMVASDYPCCEVRAVEEFQSLDGAAGWVRNALERLQ</sequence>
<dbReference type="InterPro" id="IPR016035">
    <property type="entry name" value="Acyl_Trfase/lysoPLipase"/>
</dbReference>
<reference evidence="2 3" key="1">
    <citation type="journal article" date="2012" name="J. Bacteriol.">
        <title>Genome sequence of a novel nicotine-degrading strain, Pseudomonas geniculata N1.</title>
        <authorList>
            <person name="Tang H."/>
            <person name="Yu H."/>
            <person name="Tai C."/>
            <person name="Huang K."/>
            <person name="Liu Y."/>
            <person name="Wang L."/>
            <person name="Yao Y."/>
            <person name="Wu G."/>
            <person name="Xu P."/>
        </authorList>
    </citation>
    <scope>NUCLEOTIDE SEQUENCE [LARGE SCALE GENOMIC DNA]</scope>
    <source>
        <strain evidence="2 3">N1</strain>
    </source>
</reference>
<keyword evidence="2" id="KW-0808">Transferase</keyword>
<dbReference type="SUPFAM" id="SSF52151">
    <property type="entry name" value="FabD/lysophospholipase-like"/>
    <property type="match status" value="1"/>
</dbReference>
<feature type="domain" description="Malonyl-CoA:ACP transacylase (MAT)" evidence="1">
    <location>
        <begin position="6"/>
        <end position="301"/>
    </location>
</feature>
<dbReference type="RefSeq" id="WP_010483421.1">
    <property type="nucleotide sequence ID" value="NZ_AJLO02000024.1"/>
</dbReference>
<dbReference type="SMART" id="SM00827">
    <property type="entry name" value="PKS_AT"/>
    <property type="match status" value="1"/>
</dbReference>
<name>A0A0L8A9R2_9GAMM</name>
<accession>A0A0L8A9R2</accession>
<evidence type="ECO:0000259" key="1">
    <source>
        <dbReference type="SMART" id="SM00827"/>
    </source>
</evidence>
<dbReference type="InterPro" id="IPR050858">
    <property type="entry name" value="Mal-CoA-ACP_Trans/PKS_FabD"/>
</dbReference>